<evidence type="ECO:0000313" key="2">
    <source>
        <dbReference type="Proteomes" id="UP000019666"/>
    </source>
</evidence>
<organism evidence="1 2">
    <name type="scientific">Rubellimicrobium mesophilum DSM 19309</name>
    <dbReference type="NCBI Taxonomy" id="442562"/>
    <lineage>
        <taxon>Bacteria</taxon>
        <taxon>Pseudomonadati</taxon>
        <taxon>Pseudomonadota</taxon>
        <taxon>Alphaproteobacteria</taxon>
        <taxon>Rhodobacterales</taxon>
        <taxon>Roseobacteraceae</taxon>
        <taxon>Rubellimicrobium</taxon>
    </lineage>
</organism>
<dbReference type="Proteomes" id="UP000019666">
    <property type="component" value="Unassembled WGS sequence"/>
</dbReference>
<name>A0A017HJK7_9RHOB</name>
<comment type="caution">
    <text evidence="1">The sequence shown here is derived from an EMBL/GenBank/DDBJ whole genome shotgun (WGS) entry which is preliminary data.</text>
</comment>
<dbReference type="AlphaFoldDB" id="A0A017HJK7"/>
<dbReference type="HOGENOM" id="CLU_3295961_0_0_5"/>
<keyword evidence="2" id="KW-1185">Reference proteome</keyword>
<proteinExistence type="predicted"/>
<sequence>MERHGRAYRMTKNIAWTLGGTAALALGVAMPALAQDFCGA</sequence>
<reference evidence="1 2" key="1">
    <citation type="submission" date="2013-02" db="EMBL/GenBank/DDBJ databases">
        <authorList>
            <person name="Fiebig A."/>
            <person name="Goeker M."/>
            <person name="Klenk H.-P.P."/>
        </authorList>
    </citation>
    <scope>NUCLEOTIDE SEQUENCE [LARGE SCALE GENOMIC DNA]</scope>
    <source>
        <strain evidence="1 2">DSM 19309</strain>
    </source>
</reference>
<evidence type="ECO:0000313" key="1">
    <source>
        <dbReference type="EMBL" id="EYD74353.1"/>
    </source>
</evidence>
<protein>
    <submittedName>
        <fullName evidence="1">Uncharacterized protein</fullName>
    </submittedName>
</protein>
<dbReference type="EMBL" id="AOSK01000116">
    <property type="protein sequence ID" value="EYD74353.1"/>
    <property type="molecule type" value="Genomic_DNA"/>
</dbReference>
<accession>A0A017HJK7</accession>
<gene>
    <name evidence="1" type="ORF">Rumeso_04038</name>
</gene>
<dbReference type="STRING" id="442562.Rumeso_04038"/>